<dbReference type="AlphaFoldDB" id="W2TF41"/>
<keyword evidence="2" id="KW-1185">Reference proteome</keyword>
<organism evidence="1 2">
    <name type="scientific">Necator americanus</name>
    <name type="common">Human hookworm</name>
    <dbReference type="NCBI Taxonomy" id="51031"/>
    <lineage>
        <taxon>Eukaryota</taxon>
        <taxon>Metazoa</taxon>
        <taxon>Ecdysozoa</taxon>
        <taxon>Nematoda</taxon>
        <taxon>Chromadorea</taxon>
        <taxon>Rhabditida</taxon>
        <taxon>Rhabditina</taxon>
        <taxon>Rhabditomorpha</taxon>
        <taxon>Strongyloidea</taxon>
        <taxon>Ancylostomatidae</taxon>
        <taxon>Bunostominae</taxon>
        <taxon>Necator</taxon>
    </lineage>
</organism>
<proteinExistence type="predicted"/>
<dbReference type="KEGG" id="nai:NECAME_09643"/>
<reference evidence="2" key="1">
    <citation type="journal article" date="2014" name="Nat. Genet.">
        <title>Genome of the human hookworm Necator americanus.</title>
        <authorList>
            <person name="Tang Y.T."/>
            <person name="Gao X."/>
            <person name="Rosa B.A."/>
            <person name="Abubucker S."/>
            <person name="Hallsworth-Pepin K."/>
            <person name="Martin J."/>
            <person name="Tyagi R."/>
            <person name="Heizer E."/>
            <person name="Zhang X."/>
            <person name="Bhonagiri-Palsikar V."/>
            <person name="Minx P."/>
            <person name="Warren W.C."/>
            <person name="Wang Q."/>
            <person name="Zhan B."/>
            <person name="Hotez P.J."/>
            <person name="Sternberg P.W."/>
            <person name="Dougall A."/>
            <person name="Gaze S.T."/>
            <person name="Mulvenna J."/>
            <person name="Sotillo J."/>
            <person name="Ranganathan S."/>
            <person name="Rabelo E.M."/>
            <person name="Wilson R.K."/>
            <person name="Felgner P.L."/>
            <person name="Bethony J."/>
            <person name="Hawdon J.M."/>
            <person name="Gasser R.B."/>
            <person name="Loukas A."/>
            <person name="Mitreva M."/>
        </authorList>
    </citation>
    <scope>NUCLEOTIDE SEQUENCE [LARGE SCALE GENOMIC DNA]</scope>
</reference>
<sequence>MIASQHFWDGPEHLLLCRFYLVTNGFDIICVAPKYRCEENSCSACTDIDIIPVMANSTDRLNSCLPAI</sequence>
<protein>
    <submittedName>
        <fullName evidence="1">Uncharacterized protein</fullName>
    </submittedName>
</protein>
<name>W2TF41_NECAM</name>
<dbReference type="EMBL" id="KI659351">
    <property type="protein sequence ID" value="ETN79776.1"/>
    <property type="molecule type" value="Genomic_DNA"/>
</dbReference>
<dbReference type="Proteomes" id="UP000053676">
    <property type="component" value="Unassembled WGS sequence"/>
</dbReference>
<evidence type="ECO:0000313" key="1">
    <source>
        <dbReference type="EMBL" id="ETN79776.1"/>
    </source>
</evidence>
<accession>W2TF41</accession>
<evidence type="ECO:0000313" key="2">
    <source>
        <dbReference type="Proteomes" id="UP000053676"/>
    </source>
</evidence>
<gene>
    <name evidence="1" type="ORF">NECAME_09643</name>
</gene>